<dbReference type="AlphaFoldDB" id="A0A0F8Z637"/>
<gene>
    <name evidence="1" type="ORF">LCGC14_3073350</name>
</gene>
<sequence>MKNADTAIVGNGLFIHYCHKIKGLMALRIHHSCCPICFQKNPDYTKNKTVHTVINLLTGSIVLVFKDLNKAIKYIHEHPWDTLALDDTGFVS</sequence>
<accession>A0A0F8Z637</accession>
<evidence type="ECO:0000313" key="1">
    <source>
        <dbReference type="EMBL" id="KKK55556.1"/>
    </source>
</evidence>
<dbReference type="EMBL" id="LAZR01065432">
    <property type="protein sequence ID" value="KKK55556.1"/>
    <property type="molecule type" value="Genomic_DNA"/>
</dbReference>
<proteinExistence type="predicted"/>
<organism evidence="1">
    <name type="scientific">marine sediment metagenome</name>
    <dbReference type="NCBI Taxonomy" id="412755"/>
    <lineage>
        <taxon>unclassified sequences</taxon>
        <taxon>metagenomes</taxon>
        <taxon>ecological metagenomes</taxon>
    </lineage>
</organism>
<reference evidence="1" key="1">
    <citation type="journal article" date="2015" name="Nature">
        <title>Complex archaea that bridge the gap between prokaryotes and eukaryotes.</title>
        <authorList>
            <person name="Spang A."/>
            <person name="Saw J.H."/>
            <person name="Jorgensen S.L."/>
            <person name="Zaremba-Niedzwiedzka K."/>
            <person name="Martijn J."/>
            <person name="Lind A.E."/>
            <person name="van Eijk R."/>
            <person name="Schleper C."/>
            <person name="Guy L."/>
            <person name="Ettema T.J."/>
        </authorList>
    </citation>
    <scope>NUCLEOTIDE SEQUENCE</scope>
</reference>
<comment type="caution">
    <text evidence="1">The sequence shown here is derived from an EMBL/GenBank/DDBJ whole genome shotgun (WGS) entry which is preliminary data.</text>
</comment>
<name>A0A0F8Z637_9ZZZZ</name>
<protein>
    <submittedName>
        <fullName evidence="1">Uncharacterized protein</fullName>
    </submittedName>
</protein>